<dbReference type="Gene3D" id="3.40.367.20">
    <property type="match status" value="1"/>
</dbReference>
<name>A0A8H7UNJ5_9FUNG</name>
<dbReference type="Pfam" id="PF00349">
    <property type="entry name" value="Hexokinase_1"/>
    <property type="match status" value="1"/>
</dbReference>
<keyword evidence="6 11" id="KW-0418">Kinase</keyword>
<comment type="pathway">
    <text evidence="2">Carbohydrate metabolism; hexose metabolism.</text>
</comment>
<dbReference type="SUPFAM" id="SSF53067">
    <property type="entry name" value="Actin-like ATPase domain"/>
    <property type="match status" value="2"/>
</dbReference>
<dbReference type="InterPro" id="IPR043129">
    <property type="entry name" value="ATPase_NBD"/>
</dbReference>
<sequence>MVMASYEHLFNKLEDQFLLTKEQMAPIIKGFISEYQSGLKTPSTGIASMIPSYVTSLPTGNETGTFLSLDLGGTNLRVNAVQLLGDGQVNMVENKRLATVELKSGSGDAFFDWIADTIQELITVKAPHLFKPEQVNGQETLSLGVCWSFPIDQTTLDRGTVLRMGKGFTMPNVQGRDLSDMFHEAFKRKNLNVRVGALLNDTVGTLVAHAYSNPRSRIGFIYATGCNAAYPEKVSNIGKWDETQRSRFNPNDEMLINTEIDIFGDDTYLPRTKYDHQLDKNHSQPDFQPWEKMMSGAYLGELTRLVAMDFIQQGALFDGVVPAGWDTPWSFQTAMMSSIERDNTASRDESVKILESVYSFATRPSKDDIQAITRICRIVATRGAIMVAVAIASMIEKQKLHIVDSNEIVIGMNGSTYEYYPYMDVRVKKALRTWFGSEVSDRILLEIARDGGSIGGALIAMLAAAE</sequence>
<dbReference type="GO" id="GO:0005524">
    <property type="term" value="F:ATP binding"/>
    <property type="evidence" value="ECO:0007669"/>
    <property type="project" value="UniProtKB-UniRule"/>
</dbReference>
<dbReference type="GO" id="GO:0005829">
    <property type="term" value="C:cytosol"/>
    <property type="evidence" value="ECO:0007669"/>
    <property type="project" value="TreeGrafter"/>
</dbReference>
<dbReference type="Proteomes" id="UP000612746">
    <property type="component" value="Unassembled WGS sequence"/>
</dbReference>
<feature type="domain" description="Hexokinase C-terminal" evidence="13">
    <location>
        <begin position="217"/>
        <end position="461"/>
    </location>
</feature>
<dbReference type="GO" id="GO:0005536">
    <property type="term" value="F:D-glucose binding"/>
    <property type="evidence" value="ECO:0007669"/>
    <property type="project" value="InterPro"/>
</dbReference>
<reference evidence="14" key="1">
    <citation type="submission" date="2020-12" db="EMBL/GenBank/DDBJ databases">
        <title>Metabolic potential, ecology and presence of endohyphal bacteria is reflected in genomic diversity of Mucoromycotina.</title>
        <authorList>
            <person name="Muszewska A."/>
            <person name="Okrasinska A."/>
            <person name="Steczkiewicz K."/>
            <person name="Drgas O."/>
            <person name="Orlowska M."/>
            <person name="Perlinska-Lenart U."/>
            <person name="Aleksandrzak-Piekarczyk T."/>
            <person name="Szatraj K."/>
            <person name="Zielenkiewicz U."/>
            <person name="Pilsyk S."/>
            <person name="Malc E."/>
            <person name="Mieczkowski P."/>
            <person name="Kruszewska J.S."/>
            <person name="Biernat P."/>
            <person name="Pawlowska J."/>
        </authorList>
    </citation>
    <scope>NUCLEOTIDE SEQUENCE</scope>
    <source>
        <strain evidence="14">WA0000051536</strain>
    </source>
</reference>
<dbReference type="GO" id="GO:0004340">
    <property type="term" value="F:glucokinase activity"/>
    <property type="evidence" value="ECO:0007669"/>
    <property type="project" value="TreeGrafter"/>
</dbReference>
<evidence type="ECO:0000313" key="14">
    <source>
        <dbReference type="EMBL" id="KAG2188287.1"/>
    </source>
</evidence>
<evidence type="ECO:0000256" key="10">
    <source>
        <dbReference type="ARBA" id="ARBA00047905"/>
    </source>
</evidence>
<dbReference type="GO" id="GO:0005739">
    <property type="term" value="C:mitochondrion"/>
    <property type="evidence" value="ECO:0007669"/>
    <property type="project" value="TreeGrafter"/>
</dbReference>
<keyword evidence="5 11" id="KW-0547">Nucleotide-binding</keyword>
<dbReference type="GO" id="GO:0006006">
    <property type="term" value="P:glucose metabolic process"/>
    <property type="evidence" value="ECO:0007669"/>
    <property type="project" value="TreeGrafter"/>
</dbReference>
<dbReference type="OrthoDB" id="419537at2759"/>
<keyword evidence="4 11" id="KW-0808">Transferase</keyword>
<dbReference type="GO" id="GO:0001678">
    <property type="term" value="P:intracellular glucose homeostasis"/>
    <property type="evidence" value="ECO:0007669"/>
    <property type="project" value="InterPro"/>
</dbReference>
<dbReference type="Gene3D" id="3.30.420.40">
    <property type="match status" value="1"/>
</dbReference>
<evidence type="ECO:0000256" key="4">
    <source>
        <dbReference type="ARBA" id="ARBA00022679"/>
    </source>
</evidence>
<dbReference type="InterPro" id="IPR001312">
    <property type="entry name" value="Hexokinase"/>
</dbReference>
<feature type="domain" description="Hexokinase N-terminal" evidence="12">
    <location>
        <begin position="11"/>
        <end position="211"/>
    </location>
</feature>
<dbReference type="UniPathway" id="UPA00109">
    <property type="reaction ID" value="UER00180"/>
</dbReference>
<evidence type="ECO:0000256" key="7">
    <source>
        <dbReference type="ARBA" id="ARBA00022840"/>
    </source>
</evidence>
<keyword evidence="7 11" id="KW-0067">ATP-binding</keyword>
<dbReference type="EMBL" id="JAEPRA010000002">
    <property type="protein sequence ID" value="KAG2188287.1"/>
    <property type="molecule type" value="Genomic_DNA"/>
</dbReference>
<comment type="pathway">
    <text evidence="1">Carbohydrate degradation; glycolysis; D-glyceraldehyde 3-phosphate and glycerone phosphate from D-glucose: step 1/4.</text>
</comment>
<comment type="similarity">
    <text evidence="3 11">Belongs to the hexokinase family.</text>
</comment>
<dbReference type="GO" id="GO:0008865">
    <property type="term" value="F:fructokinase activity"/>
    <property type="evidence" value="ECO:0007669"/>
    <property type="project" value="TreeGrafter"/>
</dbReference>
<dbReference type="Gene3D" id="1.10.287.1250">
    <property type="match status" value="1"/>
</dbReference>
<dbReference type="Pfam" id="PF03727">
    <property type="entry name" value="Hexokinase_2"/>
    <property type="match status" value="1"/>
</dbReference>
<evidence type="ECO:0000256" key="3">
    <source>
        <dbReference type="ARBA" id="ARBA00009225"/>
    </source>
</evidence>
<dbReference type="PANTHER" id="PTHR19443">
    <property type="entry name" value="HEXOKINASE"/>
    <property type="match status" value="1"/>
</dbReference>
<evidence type="ECO:0000256" key="8">
    <source>
        <dbReference type="ARBA" id="ARBA00023152"/>
    </source>
</evidence>
<dbReference type="InterPro" id="IPR022672">
    <property type="entry name" value="Hexokinase_N"/>
</dbReference>
<dbReference type="PANTHER" id="PTHR19443:SF16">
    <property type="entry name" value="HEXOKINASE TYPE 1-RELATED"/>
    <property type="match status" value="1"/>
</dbReference>
<protein>
    <recommendedName>
        <fullName evidence="11">Phosphotransferase</fullName>
        <ecNumber evidence="11">2.7.1.-</ecNumber>
    </recommendedName>
</protein>
<dbReference type="PROSITE" id="PS51748">
    <property type="entry name" value="HEXOKINASE_2"/>
    <property type="match status" value="1"/>
</dbReference>
<dbReference type="PRINTS" id="PR00475">
    <property type="entry name" value="HEXOKINASE"/>
</dbReference>
<evidence type="ECO:0000256" key="5">
    <source>
        <dbReference type="ARBA" id="ARBA00022741"/>
    </source>
</evidence>
<proteinExistence type="inferred from homology"/>
<evidence type="ECO:0000313" key="15">
    <source>
        <dbReference type="Proteomes" id="UP000612746"/>
    </source>
</evidence>
<organism evidence="14 15">
    <name type="scientific">Umbelopsis vinacea</name>
    <dbReference type="NCBI Taxonomy" id="44442"/>
    <lineage>
        <taxon>Eukaryota</taxon>
        <taxon>Fungi</taxon>
        <taxon>Fungi incertae sedis</taxon>
        <taxon>Mucoromycota</taxon>
        <taxon>Mucoromycotina</taxon>
        <taxon>Umbelopsidomycetes</taxon>
        <taxon>Umbelopsidales</taxon>
        <taxon>Umbelopsidaceae</taxon>
        <taxon>Umbelopsis</taxon>
    </lineage>
</organism>
<evidence type="ECO:0000256" key="11">
    <source>
        <dbReference type="RuleBase" id="RU362007"/>
    </source>
</evidence>
<comment type="catalytic activity">
    <reaction evidence="9">
        <text>a D-hexose + ATP = a D-hexose 6-phosphate + ADP + H(+)</text>
        <dbReference type="Rhea" id="RHEA:22740"/>
        <dbReference type="ChEBI" id="CHEBI:4194"/>
        <dbReference type="ChEBI" id="CHEBI:15378"/>
        <dbReference type="ChEBI" id="CHEBI:30616"/>
        <dbReference type="ChEBI" id="CHEBI:229467"/>
        <dbReference type="ChEBI" id="CHEBI:456216"/>
        <dbReference type="EC" id="2.7.1.1"/>
    </reaction>
    <physiologicalReaction direction="left-to-right" evidence="9">
        <dbReference type="Rhea" id="RHEA:22741"/>
    </physiologicalReaction>
</comment>
<gene>
    <name evidence="14" type="ORF">INT44_001040</name>
</gene>
<evidence type="ECO:0000256" key="9">
    <source>
        <dbReference type="ARBA" id="ARBA00044613"/>
    </source>
</evidence>
<keyword evidence="15" id="KW-1185">Reference proteome</keyword>
<evidence type="ECO:0000256" key="2">
    <source>
        <dbReference type="ARBA" id="ARBA00005028"/>
    </source>
</evidence>
<evidence type="ECO:0000259" key="12">
    <source>
        <dbReference type="Pfam" id="PF00349"/>
    </source>
</evidence>
<evidence type="ECO:0000256" key="6">
    <source>
        <dbReference type="ARBA" id="ARBA00022777"/>
    </source>
</evidence>
<dbReference type="InterPro" id="IPR022673">
    <property type="entry name" value="Hexokinase_C"/>
</dbReference>
<evidence type="ECO:0000259" key="13">
    <source>
        <dbReference type="Pfam" id="PF03727"/>
    </source>
</evidence>
<accession>A0A8H7UNJ5</accession>
<evidence type="ECO:0000256" key="1">
    <source>
        <dbReference type="ARBA" id="ARBA00004888"/>
    </source>
</evidence>
<keyword evidence="8 11" id="KW-0324">Glycolysis</keyword>
<comment type="caution">
    <text evidence="14">The sequence shown here is derived from an EMBL/GenBank/DDBJ whole genome shotgun (WGS) entry which is preliminary data.</text>
</comment>
<dbReference type="AlphaFoldDB" id="A0A8H7UNJ5"/>
<dbReference type="EC" id="2.7.1.-" evidence="11"/>
<dbReference type="GO" id="GO:0006096">
    <property type="term" value="P:glycolytic process"/>
    <property type="evidence" value="ECO:0007669"/>
    <property type="project" value="UniProtKB-UniPathway"/>
</dbReference>
<comment type="catalytic activity">
    <reaction evidence="10">
        <text>D-fructose + ATP = D-fructose 6-phosphate + ADP + H(+)</text>
        <dbReference type="Rhea" id="RHEA:16125"/>
        <dbReference type="ChEBI" id="CHEBI:15378"/>
        <dbReference type="ChEBI" id="CHEBI:30616"/>
        <dbReference type="ChEBI" id="CHEBI:37721"/>
        <dbReference type="ChEBI" id="CHEBI:61527"/>
        <dbReference type="ChEBI" id="CHEBI:456216"/>
        <dbReference type="EC" id="2.7.1.1"/>
    </reaction>
    <physiologicalReaction direction="left-to-right" evidence="10">
        <dbReference type="Rhea" id="RHEA:16126"/>
    </physiologicalReaction>
</comment>